<sequence>MAWSGDAEGAVVSHQRRLLSLDFMLSAAGFLRSGSALPTPLPAFTAFPSRRAVLARSRIGFLLLLKGLLNTHSTLLLPVYYRLAVKRGVSKQLSSNHNKCLKSTSPSNELAKYSWLYLLSTALDYDEREEKRAARAVTSGRNIRDCEHQRNFERKNSSSEQASYSRMSRKIFTLRTADGIRNLPHIVQKSAVMDSTVNNSGKRGKEPQTENGSGTVGLGIIDIRGPGFFVLQYQKSSGNHENSTEVAKRGFLVKVKQGGYGAARGNGRSPRKPADERLRPARIPCTKIPGANPPGVEPGRRWRESSTLAADSPRPLCSVLGIADMKMCGQVVRAIRSGALVAQSIERFQVRPQASQKQSSDTLKTPYGRVKRCRERKINIKAFERVNVRLIQHAKQTAVSPTKNTPSACEHTSSCSLSALSDELKQPESVFSDVTMTSREHERALSGPTETRPWEKISGRTLMSSSGDSFLTVTALGGCEPAAGGVDRLPMSPRHLSNAAGVCTLLTDFTFRDGSLAPPRRNNGQTKTQRTVTFASQLDGRPTTTEIGNPPAP</sequence>
<keyword evidence="3" id="KW-1185">Reference proteome</keyword>
<dbReference type="EMBL" id="JARBHB010000002">
    <property type="protein sequence ID" value="KAJ8891621.1"/>
    <property type="molecule type" value="Genomic_DNA"/>
</dbReference>
<evidence type="ECO:0000313" key="3">
    <source>
        <dbReference type="Proteomes" id="UP001159363"/>
    </source>
</evidence>
<gene>
    <name evidence="2" type="ORF">PR048_004149</name>
</gene>
<feature type="region of interest" description="Disordered" evidence="1">
    <location>
        <begin position="514"/>
        <end position="553"/>
    </location>
</feature>
<evidence type="ECO:0000256" key="1">
    <source>
        <dbReference type="SAM" id="MobiDB-lite"/>
    </source>
</evidence>
<dbReference type="Proteomes" id="UP001159363">
    <property type="component" value="Chromosome 2"/>
</dbReference>
<name>A0ABQ9I5I2_9NEOP</name>
<comment type="caution">
    <text evidence="2">The sequence shown here is derived from an EMBL/GenBank/DDBJ whole genome shotgun (WGS) entry which is preliminary data.</text>
</comment>
<feature type="region of interest" description="Disordered" evidence="1">
    <location>
        <begin position="196"/>
        <end position="216"/>
    </location>
</feature>
<organism evidence="2 3">
    <name type="scientific">Dryococelus australis</name>
    <dbReference type="NCBI Taxonomy" id="614101"/>
    <lineage>
        <taxon>Eukaryota</taxon>
        <taxon>Metazoa</taxon>
        <taxon>Ecdysozoa</taxon>
        <taxon>Arthropoda</taxon>
        <taxon>Hexapoda</taxon>
        <taxon>Insecta</taxon>
        <taxon>Pterygota</taxon>
        <taxon>Neoptera</taxon>
        <taxon>Polyneoptera</taxon>
        <taxon>Phasmatodea</taxon>
        <taxon>Verophasmatodea</taxon>
        <taxon>Anareolatae</taxon>
        <taxon>Phasmatidae</taxon>
        <taxon>Eurycanthinae</taxon>
        <taxon>Dryococelus</taxon>
    </lineage>
</organism>
<feature type="compositionally biased region" description="Polar residues" evidence="1">
    <location>
        <begin position="522"/>
        <end position="547"/>
    </location>
</feature>
<accession>A0ABQ9I5I2</accession>
<evidence type="ECO:0000313" key="2">
    <source>
        <dbReference type="EMBL" id="KAJ8891621.1"/>
    </source>
</evidence>
<proteinExistence type="predicted"/>
<reference evidence="2 3" key="1">
    <citation type="submission" date="2023-02" db="EMBL/GenBank/DDBJ databases">
        <title>LHISI_Scaffold_Assembly.</title>
        <authorList>
            <person name="Stuart O.P."/>
            <person name="Cleave R."/>
            <person name="Magrath M.J.L."/>
            <person name="Mikheyev A.S."/>
        </authorList>
    </citation>
    <scope>NUCLEOTIDE SEQUENCE [LARGE SCALE GENOMIC DNA]</scope>
    <source>
        <strain evidence="2">Daus_M_001</strain>
        <tissue evidence="2">Leg muscle</tissue>
    </source>
</reference>
<protein>
    <submittedName>
        <fullName evidence="2">Uncharacterized protein</fullName>
    </submittedName>
</protein>